<name>F4CC98_SPHS2</name>
<reference evidence="1" key="1">
    <citation type="submission" date="2011-03" db="EMBL/GenBank/DDBJ databases">
        <title>Complete sequence of Sphingobacterium sp. 21.</title>
        <authorList>
            <consortium name="US DOE Joint Genome Institute"/>
            <person name="Lucas S."/>
            <person name="Copeland A."/>
            <person name="Lapidus A."/>
            <person name="Cheng J.-F."/>
            <person name="Goodwin L."/>
            <person name="Pitluck S."/>
            <person name="Davenport K."/>
            <person name="Detter J.C."/>
            <person name="Han C."/>
            <person name="Tapia R."/>
            <person name="Land M."/>
            <person name="Hauser L."/>
            <person name="Kyrpides N."/>
            <person name="Ivanova N."/>
            <person name="Ovchinnikova G."/>
            <person name="Pagani I."/>
            <person name="Siebers A.K."/>
            <person name="Allgaier M."/>
            <person name="Thelen M.P."/>
            <person name="Hugenholtz P."/>
            <person name="Woyke T."/>
        </authorList>
    </citation>
    <scope>NUCLEOTIDE SEQUENCE</scope>
    <source>
        <strain evidence="1">21</strain>
    </source>
</reference>
<dbReference type="HOGENOM" id="CLU_3317175_0_0_10"/>
<dbReference type="KEGG" id="shg:Sph21_2135"/>
<sequence>MISFSRHYISYVDFEGHFTTQCCYINSIFTLLKIKEYDE</sequence>
<proteinExistence type="predicted"/>
<organism evidence="1">
    <name type="scientific">Sphingobacterium sp. (strain 21)</name>
    <dbReference type="NCBI Taxonomy" id="743722"/>
    <lineage>
        <taxon>Bacteria</taxon>
        <taxon>Pseudomonadati</taxon>
        <taxon>Bacteroidota</taxon>
        <taxon>Sphingobacteriia</taxon>
        <taxon>Sphingobacteriales</taxon>
        <taxon>Sphingobacteriaceae</taxon>
        <taxon>Sphingobacterium</taxon>
    </lineage>
</organism>
<accession>F4CC98</accession>
<evidence type="ECO:0000313" key="1">
    <source>
        <dbReference type="EMBL" id="ADZ78691.1"/>
    </source>
</evidence>
<dbReference type="AlphaFoldDB" id="F4CC98"/>
<gene>
    <name evidence="1" type="ordered locus">Sph21_2135</name>
</gene>
<protein>
    <submittedName>
        <fullName evidence="1">Uncharacterized protein</fullName>
    </submittedName>
</protein>
<dbReference type="EMBL" id="CP002584">
    <property type="protein sequence ID" value="ADZ78691.1"/>
    <property type="molecule type" value="Genomic_DNA"/>
</dbReference>